<dbReference type="GO" id="GO:0005829">
    <property type="term" value="C:cytosol"/>
    <property type="evidence" value="ECO:0007669"/>
    <property type="project" value="TreeGrafter"/>
</dbReference>
<feature type="domain" description="Thiamine pyrophosphate enzyme TPP-binding" evidence="9">
    <location>
        <begin position="445"/>
        <end position="570"/>
    </location>
</feature>
<keyword evidence="3 8" id="KW-0479">Metal-binding</keyword>
<dbReference type="CDD" id="cd02005">
    <property type="entry name" value="TPP_PDC_IPDC"/>
    <property type="match status" value="1"/>
</dbReference>
<dbReference type="InterPro" id="IPR011766">
    <property type="entry name" value="TPP_enzyme_TPP-bd"/>
</dbReference>
<dbReference type="FunFam" id="3.40.50.970:FF:000024">
    <property type="entry name" value="Pyruvate decarboxylase isozyme"/>
    <property type="match status" value="1"/>
</dbReference>
<evidence type="ECO:0000313" key="11">
    <source>
        <dbReference type="EMBL" id="SGZ38785.1"/>
    </source>
</evidence>
<dbReference type="Gene3D" id="3.40.50.1220">
    <property type="entry name" value="TPP-binding domain"/>
    <property type="match status" value="1"/>
</dbReference>
<evidence type="ECO:0000256" key="6">
    <source>
        <dbReference type="ARBA" id="ARBA00023052"/>
    </source>
</evidence>
<keyword evidence="12" id="KW-1185">Reference proteome</keyword>
<dbReference type="SUPFAM" id="SSF52518">
    <property type="entry name" value="Thiamin diphosphate-binding fold (THDP-binding)"/>
    <property type="match status" value="2"/>
</dbReference>
<dbReference type="PANTHER" id="PTHR43452">
    <property type="entry name" value="PYRUVATE DECARBOXYLASE"/>
    <property type="match status" value="1"/>
</dbReference>
<dbReference type="InterPro" id="IPR029061">
    <property type="entry name" value="THDP-binding"/>
</dbReference>
<keyword evidence="5 8" id="KW-0460">Magnesium</keyword>
<evidence type="ECO:0000256" key="1">
    <source>
        <dbReference type="ARBA" id="ARBA00001964"/>
    </source>
</evidence>
<dbReference type="Proteomes" id="UP000183365">
    <property type="component" value="Unassembled WGS sequence"/>
</dbReference>
<dbReference type="InterPro" id="IPR047214">
    <property type="entry name" value="TPP_PDC_IPDC"/>
</dbReference>
<comment type="cofactor">
    <cofactor evidence="1">
        <name>thiamine diphosphate</name>
        <dbReference type="ChEBI" id="CHEBI:58937"/>
    </cofactor>
</comment>
<name>A0A1L0CK92_9ASCO</name>
<sequence length="611" mass="69033">MNNSDINKIPIGKLLFKRLSKVTKSVFGVPGDFNLRLLEQIYEVPELEWVGNNNELNAAYTADGYSRINPHNFSCLITTYGVGELSALNGIAGSFAENVGVLHIVGSSALKARAIADDGNEMDALFGTVHHLVPGKHTFRQDHNVYRNAAEPYSCFSESITEEDILQGTVQDKIDEAIEAVVANHKPGYLFVPSDVAECLVTCDLNKPLDLHKYKSKDLNQNEEKVLNLLLDKVYKSQNPGFVADYFLKRHTSQVIDLLKKTEWDCYSTPASRGLCLDETLENFKGVFCNEKSPMGVFESIKKHDLVLHFGSKINETSFRYSGQNNEINNWLANQDICFLGREFAMFGFKKELIKNISGCKVFNRFLEVLDYSKIQKVMKTNAEKSKGQLYSDSYKLEEMKIQKDRLFEQEVSYELSKNILQKGDILLCEMSSFAFELENIKLPSGGRIICQSFYASIGYALPATVGVCKALKDYNMNNRVILLQGDGSAQMTLQELSLFLKYDLNPMILMLNNSGYTIERAIIGATSSYNDLTTDWDWQKMLEAFGDSNKDKHETFRISNYDELKKYIAEKGTKPLSKLHMVELILDKFDYGNGLLVFLGKKKANEATLL</sequence>
<dbReference type="Gene3D" id="3.40.50.970">
    <property type="match status" value="2"/>
</dbReference>
<dbReference type="GO" id="GO:0000949">
    <property type="term" value="P:aromatic amino acid family catabolic process to alcohol via Ehrlich pathway"/>
    <property type="evidence" value="ECO:0007669"/>
    <property type="project" value="TreeGrafter"/>
</dbReference>
<evidence type="ECO:0008006" key="13">
    <source>
        <dbReference type="Google" id="ProtNLM"/>
    </source>
</evidence>
<feature type="binding site" evidence="8">
    <location>
        <position position="516"/>
    </location>
    <ligand>
        <name>Mg(2+)</name>
        <dbReference type="ChEBI" id="CHEBI:18420"/>
    </ligand>
</feature>
<gene>
    <name evidence="11" type="ORF">HGUI_00985</name>
</gene>
<dbReference type="SUPFAM" id="SSF52467">
    <property type="entry name" value="DHS-like NAD/FAD-binding domain"/>
    <property type="match status" value="1"/>
</dbReference>
<dbReference type="Pfam" id="PF02776">
    <property type="entry name" value="TPP_enzyme_N"/>
    <property type="match status" value="1"/>
</dbReference>
<dbReference type="OrthoDB" id="308383at2759"/>
<dbReference type="Pfam" id="PF02775">
    <property type="entry name" value="TPP_enzyme_C"/>
    <property type="match status" value="1"/>
</dbReference>
<evidence type="ECO:0000256" key="3">
    <source>
        <dbReference type="ARBA" id="ARBA00022723"/>
    </source>
</evidence>
<evidence type="ECO:0000313" key="12">
    <source>
        <dbReference type="Proteomes" id="UP000183365"/>
    </source>
</evidence>
<keyword evidence="4" id="KW-0210">Decarboxylase</keyword>
<dbReference type="PIRSF" id="PIRSF036565">
    <property type="entry name" value="Pyruvt_ip_decrb"/>
    <property type="match status" value="1"/>
</dbReference>
<evidence type="ECO:0000259" key="10">
    <source>
        <dbReference type="Pfam" id="PF02776"/>
    </source>
</evidence>
<dbReference type="GO" id="GO:0030976">
    <property type="term" value="F:thiamine pyrophosphate binding"/>
    <property type="evidence" value="ECO:0007669"/>
    <property type="project" value="InterPro"/>
</dbReference>
<dbReference type="GO" id="GO:0005634">
    <property type="term" value="C:nucleus"/>
    <property type="evidence" value="ECO:0007669"/>
    <property type="project" value="TreeGrafter"/>
</dbReference>
<organism evidence="11 12">
    <name type="scientific">Hanseniaspora guilliermondii</name>
    <dbReference type="NCBI Taxonomy" id="56406"/>
    <lineage>
        <taxon>Eukaryota</taxon>
        <taxon>Fungi</taxon>
        <taxon>Dikarya</taxon>
        <taxon>Ascomycota</taxon>
        <taxon>Saccharomycotina</taxon>
        <taxon>Saccharomycetes</taxon>
        <taxon>Saccharomycodales</taxon>
        <taxon>Saccharomycodaceae</taxon>
        <taxon>Hanseniaspora</taxon>
    </lineage>
</organism>
<evidence type="ECO:0000256" key="7">
    <source>
        <dbReference type="ARBA" id="ARBA00023239"/>
    </source>
</evidence>
<keyword evidence="7" id="KW-0456">Lyase</keyword>
<dbReference type="EMBL" id="FQNF01000012">
    <property type="protein sequence ID" value="SGZ38785.1"/>
    <property type="molecule type" value="Genomic_DNA"/>
</dbReference>
<dbReference type="PANTHER" id="PTHR43452:SF3">
    <property type="entry name" value="TRANSAMINATED AMINO ACID DECARBOXYLASE"/>
    <property type="match status" value="1"/>
</dbReference>
<evidence type="ECO:0000256" key="4">
    <source>
        <dbReference type="ARBA" id="ARBA00022793"/>
    </source>
</evidence>
<dbReference type="GO" id="GO:0046872">
    <property type="term" value="F:metal ion binding"/>
    <property type="evidence" value="ECO:0007669"/>
    <property type="project" value="UniProtKB-KW"/>
</dbReference>
<dbReference type="InterPro" id="IPR012110">
    <property type="entry name" value="PDC/IPDC-like"/>
</dbReference>
<dbReference type="VEuPathDB" id="FungiDB:HGUI_00985"/>
<evidence type="ECO:0000259" key="9">
    <source>
        <dbReference type="Pfam" id="PF02775"/>
    </source>
</evidence>
<feature type="binding site" evidence="8">
    <location>
        <position position="487"/>
    </location>
    <ligand>
        <name>Mg(2+)</name>
        <dbReference type="ChEBI" id="CHEBI:18420"/>
    </ligand>
</feature>
<evidence type="ECO:0000256" key="5">
    <source>
        <dbReference type="ARBA" id="ARBA00022842"/>
    </source>
</evidence>
<dbReference type="CDD" id="cd07038">
    <property type="entry name" value="TPP_PYR_PDC_IPDC_like"/>
    <property type="match status" value="1"/>
</dbReference>
<dbReference type="GO" id="GO:0004737">
    <property type="term" value="F:pyruvate decarboxylase activity"/>
    <property type="evidence" value="ECO:0007669"/>
    <property type="project" value="TreeGrafter"/>
</dbReference>
<dbReference type="InterPro" id="IPR029035">
    <property type="entry name" value="DHS-like_NAD/FAD-binding_dom"/>
</dbReference>
<evidence type="ECO:0000256" key="2">
    <source>
        <dbReference type="ARBA" id="ARBA00007812"/>
    </source>
</evidence>
<dbReference type="InterPro" id="IPR047213">
    <property type="entry name" value="TPP_PYR_PDC_IPDC-like"/>
</dbReference>
<dbReference type="InterPro" id="IPR012001">
    <property type="entry name" value="Thiamin_PyroP_enz_TPP-bd_dom"/>
</dbReference>
<dbReference type="AlphaFoldDB" id="A0A1L0CK92"/>
<proteinExistence type="inferred from homology"/>
<protein>
    <recommendedName>
        <fullName evidence="13">Transaminated amino acid decarboxylase</fullName>
    </recommendedName>
</protein>
<evidence type="ECO:0000256" key="8">
    <source>
        <dbReference type="PIRSR" id="PIRSR036565-2"/>
    </source>
</evidence>
<comment type="cofactor">
    <cofactor evidence="8">
        <name>Mg(2+)</name>
        <dbReference type="ChEBI" id="CHEBI:18420"/>
    </cofactor>
    <text evidence="8">Binds 1 Mg(2+) per subunit.</text>
</comment>
<reference evidence="12" key="1">
    <citation type="submission" date="2016-11" db="EMBL/GenBank/DDBJ databases">
        <authorList>
            <person name="Guldener U."/>
        </authorList>
    </citation>
    <scope>NUCLEOTIDE SEQUENCE [LARGE SCALE GENOMIC DNA]</scope>
</reference>
<comment type="similarity">
    <text evidence="2">Belongs to the TPP enzyme family.</text>
</comment>
<feature type="domain" description="Thiamine pyrophosphate enzyme N-terminal TPP-binding" evidence="10">
    <location>
        <begin position="12"/>
        <end position="114"/>
    </location>
</feature>
<keyword evidence="6" id="KW-0786">Thiamine pyrophosphate</keyword>
<accession>A0A1L0CK92</accession>
<feature type="binding site" evidence="8">
    <location>
        <position position="514"/>
    </location>
    <ligand>
        <name>Mg(2+)</name>
        <dbReference type="ChEBI" id="CHEBI:18420"/>
    </ligand>
</feature>